<dbReference type="PROSITE" id="PS50975">
    <property type="entry name" value="ATP_GRASP"/>
    <property type="match status" value="1"/>
</dbReference>
<sequence>MTHILFGMKADWSEALAKGTAAAGIKSEMADLRHADLSGFDAVVPLTLWDRGFLAQRQVRGETFNALFPSAAAQGNCDDKLRFNRILAGAGLGEFVPALIADPADLPAGTPIIVKRRHDEWGKLSRIVHVQAGLSAIHDPAKEFLQEYIGGTLELSAHLLLRGGRIIFARTARFEMPDVPHVKGISTGYKNLQWQKGSDHLDLFSRILAAVGFDDGTCCIDFREVEGKPKIFEINPRMGGSLTGNVGDYLRCYLAAVQAPQQVVALRAAA</sequence>
<dbReference type="Gene3D" id="3.30.470.20">
    <property type="entry name" value="ATP-grasp fold, B domain"/>
    <property type="match status" value="1"/>
</dbReference>
<evidence type="ECO:0000313" key="4">
    <source>
        <dbReference type="Proteomes" id="UP000323956"/>
    </source>
</evidence>
<dbReference type="AlphaFoldDB" id="A0A1N6P1H4"/>
<keyword evidence="1" id="KW-0547">Nucleotide-binding</keyword>
<organism evidence="3 4">
    <name type="scientific">Paracoccus thiocyanatus</name>
    <dbReference type="NCBI Taxonomy" id="34006"/>
    <lineage>
        <taxon>Bacteria</taxon>
        <taxon>Pseudomonadati</taxon>
        <taxon>Pseudomonadota</taxon>
        <taxon>Alphaproteobacteria</taxon>
        <taxon>Rhodobacterales</taxon>
        <taxon>Paracoccaceae</taxon>
        <taxon>Paracoccus</taxon>
    </lineage>
</organism>
<dbReference type="EMBL" id="FTMK01000002">
    <property type="protein sequence ID" value="SIP98215.1"/>
    <property type="molecule type" value="Genomic_DNA"/>
</dbReference>
<feature type="domain" description="ATP-grasp" evidence="2">
    <location>
        <begin position="84"/>
        <end position="265"/>
    </location>
</feature>
<dbReference type="InterPro" id="IPR011761">
    <property type="entry name" value="ATP-grasp"/>
</dbReference>
<gene>
    <name evidence="3" type="ORF">SAMN05421641_102201</name>
</gene>
<evidence type="ECO:0000313" key="3">
    <source>
        <dbReference type="EMBL" id="SIP98215.1"/>
    </source>
</evidence>
<name>A0A1N6P1H4_9RHOB</name>
<dbReference type="GO" id="GO:0005524">
    <property type="term" value="F:ATP binding"/>
    <property type="evidence" value="ECO:0007669"/>
    <property type="project" value="UniProtKB-UniRule"/>
</dbReference>
<dbReference type="SUPFAM" id="SSF56059">
    <property type="entry name" value="Glutathione synthetase ATP-binding domain-like"/>
    <property type="match status" value="1"/>
</dbReference>
<protein>
    <recommendedName>
        <fullName evidence="2">ATP-grasp domain-containing protein</fullName>
    </recommendedName>
</protein>
<accession>A0A1N6P1H4</accession>
<proteinExistence type="predicted"/>
<dbReference type="Proteomes" id="UP000323956">
    <property type="component" value="Unassembled WGS sequence"/>
</dbReference>
<dbReference type="GO" id="GO:0046872">
    <property type="term" value="F:metal ion binding"/>
    <property type="evidence" value="ECO:0007669"/>
    <property type="project" value="InterPro"/>
</dbReference>
<evidence type="ECO:0000259" key="2">
    <source>
        <dbReference type="PROSITE" id="PS50975"/>
    </source>
</evidence>
<evidence type="ECO:0000256" key="1">
    <source>
        <dbReference type="PROSITE-ProRule" id="PRU00409"/>
    </source>
</evidence>
<keyword evidence="1" id="KW-0067">ATP-binding</keyword>
<reference evidence="3 4" key="1">
    <citation type="submission" date="2017-01" db="EMBL/GenBank/DDBJ databases">
        <authorList>
            <person name="Varghese N."/>
            <person name="Submissions S."/>
        </authorList>
    </citation>
    <scope>NUCLEOTIDE SEQUENCE [LARGE SCALE GENOMIC DNA]</scope>
    <source>
        <strain evidence="3 4">ATCC 700171</strain>
    </source>
</reference>